<protein>
    <submittedName>
        <fullName evidence="1">Uncharacterized protein</fullName>
    </submittedName>
</protein>
<name>A0A8S5PGM4_9CAUD</name>
<proteinExistence type="predicted"/>
<sequence length="73" mass="8613">METVFDYNITDKEREDIGISEKENYLAFIDEESANWGIAQLMYYRGDKKQAAKYADKLPLDLKLDFYRSVTHP</sequence>
<accession>A0A8S5PGM4</accession>
<dbReference type="EMBL" id="BK015418">
    <property type="protein sequence ID" value="DAE05816.1"/>
    <property type="molecule type" value="Genomic_DNA"/>
</dbReference>
<organism evidence="1">
    <name type="scientific">Myoviridae sp. ct6aW5</name>
    <dbReference type="NCBI Taxonomy" id="2825036"/>
    <lineage>
        <taxon>Viruses</taxon>
        <taxon>Duplodnaviria</taxon>
        <taxon>Heunggongvirae</taxon>
        <taxon>Uroviricota</taxon>
        <taxon>Caudoviricetes</taxon>
    </lineage>
</organism>
<reference evidence="1" key="1">
    <citation type="journal article" date="2021" name="Proc. Natl. Acad. Sci. U.S.A.">
        <title>A Catalog of Tens of Thousands of Viruses from Human Metagenomes Reveals Hidden Associations with Chronic Diseases.</title>
        <authorList>
            <person name="Tisza M.J."/>
            <person name="Buck C.B."/>
        </authorList>
    </citation>
    <scope>NUCLEOTIDE SEQUENCE</scope>
    <source>
        <strain evidence="1">Ct6aW5</strain>
    </source>
</reference>
<evidence type="ECO:0000313" key="1">
    <source>
        <dbReference type="EMBL" id="DAE05816.1"/>
    </source>
</evidence>